<dbReference type="SUPFAM" id="SSF48264">
    <property type="entry name" value="Cytochrome P450"/>
    <property type="match status" value="1"/>
</dbReference>
<reference evidence="6" key="1">
    <citation type="submission" date="2022-10" db="EMBL/GenBank/DDBJ databases">
        <title>Genome assembly of Pristionchus species.</title>
        <authorList>
            <person name="Yoshida K."/>
            <person name="Sommer R.J."/>
        </authorList>
    </citation>
    <scope>NUCLEOTIDE SEQUENCE [LARGE SCALE GENOMIC DNA]</scope>
    <source>
        <strain evidence="6">RS5460</strain>
    </source>
</reference>
<dbReference type="AlphaFoldDB" id="A0AAN5CJP2"/>
<dbReference type="InterPro" id="IPR017972">
    <property type="entry name" value="Cyt_P450_CS"/>
</dbReference>
<keyword evidence="3 4" id="KW-0479">Metal-binding</keyword>
<dbReference type="GO" id="GO:0020037">
    <property type="term" value="F:heme binding"/>
    <property type="evidence" value="ECO:0007669"/>
    <property type="project" value="InterPro"/>
</dbReference>
<dbReference type="GO" id="GO:0004497">
    <property type="term" value="F:monooxygenase activity"/>
    <property type="evidence" value="ECO:0007669"/>
    <property type="project" value="UniProtKB-KW"/>
</dbReference>
<keyword evidence="3 4" id="KW-0408">Iron</keyword>
<dbReference type="PROSITE" id="PS00086">
    <property type="entry name" value="CYTOCHROME_P450"/>
    <property type="match status" value="1"/>
</dbReference>
<evidence type="ECO:0000256" key="3">
    <source>
        <dbReference type="PIRSR" id="PIRSR602401-1"/>
    </source>
</evidence>
<evidence type="ECO:0000256" key="2">
    <source>
        <dbReference type="ARBA" id="ARBA00023033"/>
    </source>
</evidence>
<evidence type="ECO:0000256" key="4">
    <source>
        <dbReference type="RuleBase" id="RU000461"/>
    </source>
</evidence>
<keyword evidence="6" id="KW-1185">Reference proteome</keyword>
<dbReference type="Proteomes" id="UP001328107">
    <property type="component" value="Unassembled WGS sequence"/>
</dbReference>
<keyword evidence="2 4" id="KW-0503">Monooxygenase</keyword>
<dbReference type="GO" id="GO:0005506">
    <property type="term" value="F:iron ion binding"/>
    <property type="evidence" value="ECO:0007669"/>
    <property type="project" value="InterPro"/>
</dbReference>
<dbReference type="PANTHER" id="PTHR24284:SF1">
    <property type="entry name" value="CYTOCHROME P450 FAMILY"/>
    <property type="match status" value="1"/>
</dbReference>
<evidence type="ECO:0000256" key="1">
    <source>
        <dbReference type="ARBA" id="ARBA00010617"/>
    </source>
</evidence>
<keyword evidence="4" id="KW-0560">Oxidoreductase</keyword>
<gene>
    <name evidence="5" type="ORF">PMAYCL1PPCAC_15842</name>
</gene>
<dbReference type="PRINTS" id="PR00463">
    <property type="entry name" value="EP450I"/>
</dbReference>
<comment type="cofactor">
    <cofactor evidence="3">
        <name>heme</name>
        <dbReference type="ChEBI" id="CHEBI:30413"/>
    </cofactor>
</comment>
<evidence type="ECO:0008006" key="7">
    <source>
        <dbReference type="Google" id="ProtNLM"/>
    </source>
</evidence>
<comment type="similarity">
    <text evidence="1 4">Belongs to the cytochrome P450 family.</text>
</comment>
<dbReference type="Gene3D" id="1.10.630.10">
    <property type="entry name" value="Cytochrome P450"/>
    <property type="match status" value="1"/>
</dbReference>
<feature type="binding site" description="axial binding residue" evidence="3">
    <location>
        <position position="224"/>
    </location>
    <ligand>
        <name>heme</name>
        <dbReference type="ChEBI" id="CHEBI:30413"/>
    </ligand>
    <ligandPart>
        <name>Fe</name>
        <dbReference type="ChEBI" id="CHEBI:18248"/>
    </ligandPart>
</feature>
<dbReference type="PANTHER" id="PTHR24284">
    <property type="entry name" value="CYTOCHROME P450 FAMILY"/>
    <property type="match status" value="1"/>
</dbReference>
<evidence type="ECO:0000313" key="5">
    <source>
        <dbReference type="EMBL" id="GMR45652.1"/>
    </source>
</evidence>
<name>A0AAN5CJP2_9BILA</name>
<dbReference type="EMBL" id="BTRK01000004">
    <property type="protein sequence ID" value="GMR45652.1"/>
    <property type="molecule type" value="Genomic_DNA"/>
</dbReference>
<organism evidence="5 6">
    <name type="scientific">Pristionchus mayeri</name>
    <dbReference type="NCBI Taxonomy" id="1317129"/>
    <lineage>
        <taxon>Eukaryota</taxon>
        <taxon>Metazoa</taxon>
        <taxon>Ecdysozoa</taxon>
        <taxon>Nematoda</taxon>
        <taxon>Chromadorea</taxon>
        <taxon>Rhabditida</taxon>
        <taxon>Rhabditina</taxon>
        <taxon>Diplogasteromorpha</taxon>
        <taxon>Diplogasteroidea</taxon>
        <taxon>Neodiplogasteridae</taxon>
        <taxon>Pristionchus</taxon>
    </lineage>
</organism>
<keyword evidence="3 4" id="KW-0349">Heme</keyword>
<dbReference type="Pfam" id="PF00067">
    <property type="entry name" value="p450"/>
    <property type="match status" value="1"/>
</dbReference>
<sequence length="277" mass="31957">MVAFVFPRIRHWPVIGWYTVGRIQAAQAKLNEYIYENVDKVLKDYNVEDEPTCFAHAYKQRMGQNEYLDHINLLATCSDFFVAGMETTTTTLRWAMLLFAVNQEAQEKLRREILEVVGKDRLPQMSDQPKMPYARACVLEIQRRANILQTNVQRVAVKDVEIRGQTIPTGTWVNGDIHFLMENDPLFENPDEFRPERYLQEDGKTLKRDLVERTIPFSIGKRACAGEGIAAVELFLGLTATFQHFRVSPRPGHEIDLEPRPGVMLLPKPQSLRLERV</sequence>
<comment type="caution">
    <text evidence="5">The sequence shown here is derived from an EMBL/GenBank/DDBJ whole genome shotgun (WGS) entry which is preliminary data.</text>
</comment>
<accession>A0AAN5CJP2</accession>
<dbReference type="GO" id="GO:0016705">
    <property type="term" value="F:oxidoreductase activity, acting on paired donors, with incorporation or reduction of molecular oxygen"/>
    <property type="evidence" value="ECO:0007669"/>
    <property type="project" value="InterPro"/>
</dbReference>
<dbReference type="PRINTS" id="PR00385">
    <property type="entry name" value="P450"/>
</dbReference>
<protein>
    <recommendedName>
        <fullName evidence="7">Cytochrome P450</fullName>
    </recommendedName>
</protein>
<evidence type="ECO:0000313" key="6">
    <source>
        <dbReference type="Proteomes" id="UP001328107"/>
    </source>
</evidence>
<proteinExistence type="inferred from homology"/>
<dbReference type="InterPro" id="IPR036396">
    <property type="entry name" value="Cyt_P450_sf"/>
</dbReference>
<dbReference type="InterPro" id="IPR002401">
    <property type="entry name" value="Cyt_P450_E_grp-I"/>
</dbReference>
<dbReference type="InterPro" id="IPR001128">
    <property type="entry name" value="Cyt_P450"/>
</dbReference>